<keyword evidence="5" id="KW-1185">Reference proteome</keyword>
<reference evidence="4 5" key="1">
    <citation type="journal article" date="2012" name="Int. J. Syst. Evol. Microbiol.">
        <title>Flammeovirga pacifica sp. nov., isolated from deep-sea sediment.</title>
        <authorList>
            <person name="Xu H."/>
            <person name="Fu Y."/>
            <person name="Yang N."/>
            <person name="Ding Z."/>
            <person name="Lai Q."/>
            <person name="Zeng R."/>
        </authorList>
    </citation>
    <scope>NUCLEOTIDE SEQUENCE [LARGE SCALE GENOMIC DNA]</scope>
    <source>
        <strain evidence="5">DSM 24597 / LMG 26175 / WPAGA1</strain>
    </source>
</reference>
<dbReference type="EMBL" id="JRYR02000001">
    <property type="protein sequence ID" value="OHX67851.1"/>
    <property type="molecule type" value="Genomic_DNA"/>
</dbReference>
<comment type="caution">
    <text evidence="4">The sequence shown here is derived from an EMBL/GenBank/DDBJ whole genome shotgun (WGS) entry which is preliminary data.</text>
</comment>
<evidence type="ECO:0000259" key="3">
    <source>
        <dbReference type="Pfam" id="PF06276"/>
    </source>
</evidence>
<feature type="domain" description="Aerobactin siderophore biosynthesis IucA/IucC-like C-terminal" evidence="3">
    <location>
        <begin position="418"/>
        <end position="575"/>
    </location>
</feature>
<evidence type="ECO:0000313" key="5">
    <source>
        <dbReference type="Proteomes" id="UP000179797"/>
    </source>
</evidence>
<dbReference type="Pfam" id="PF04183">
    <property type="entry name" value="IucA_IucC"/>
    <property type="match status" value="1"/>
</dbReference>
<dbReference type="PANTHER" id="PTHR34384">
    <property type="entry name" value="L-2,3-DIAMINOPROPANOATE--CITRATE LIGASE"/>
    <property type="match status" value="1"/>
</dbReference>
<evidence type="ECO:0000313" key="4">
    <source>
        <dbReference type="EMBL" id="OHX67851.1"/>
    </source>
</evidence>
<dbReference type="PANTHER" id="PTHR34384:SF6">
    <property type="entry name" value="STAPHYLOFERRIN B SYNTHASE"/>
    <property type="match status" value="1"/>
</dbReference>
<organism evidence="4 5">
    <name type="scientific">Flammeovirga pacifica</name>
    <dbReference type="NCBI Taxonomy" id="915059"/>
    <lineage>
        <taxon>Bacteria</taxon>
        <taxon>Pseudomonadati</taxon>
        <taxon>Bacteroidota</taxon>
        <taxon>Cytophagia</taxon>
        <taxon>Cytophagales</taxon>
        <taxon>Flammeovirgaceae</taxon>
        <taxon>Flammeovirga</taxon>
    </lineage>
</organism>
<dbReference type="InterPro" id="IPR007310">
    <property type="entry name" value="Aerobactin_biosyn_IucA/IucC_N"/>
</dbReference>
<accession>A0A1S1Z3N7</accession>
<name>A0A1S1Z3N7_FLAPC</name>
<dbReference type="InterPro" id="IPR022770">
    <property type="entry name" value="IucA/IucC-like_C"/>
</dbReference>
<evidence type="ECO:0000256" key="1">
    <source>
        <dbReference type="ARBA" id="ARBA00004924"/>
    </source>
</evidence>
<evidence type="ECO:0000259" key="2">
    <source>
        <dbReference type="Pfam" id="PF04183"/>
    </source>
</evidence>
<comment type="pathway">
    <text evidence="1">Siderophore biosynthesis.</text>
</comment>
<dbReference type="Gene3D" id="3.30.310.280">
    <property type="match status" value="1"/>
</dbReference>
<gene>
    <name evidence="4" type="ORF">NH26_16660</name>
</gene>
<feature type="domain" description="Aerobactin siderophore biosynthesis IucA/IucC N-terminal" evidence="2">
    <location>
        <begin position="147"/>
        <end position="396"/>
    </location>
</feature>
<sequence>MTATSSTSHFFENVEESVWEQVNRLYIKKALSEFSHERLLEPLRIGFEEDLGIYQVFSDSSEYTYSFKAKEMQLDHWNISVPSIVKKRGEEELPLLLMEFILEFKTQLQIPETMLETYLEEIASTLYGATFKYSQNKTTAQQLAEGDFQLIEKNMIEGHPCFLANSGRIGFDVEDFSHYAPEASNGFKMLWLAGHQSLTTFTAVKELTFEKVMHQEIGSIQYDAFREQLKSKKLDPDDYFFFPMHPWQWENKLSIIFASDIADNKLILLGEGEDIHQPQQSIRTLYNKTSTEKFYVKTALSIQNMGFLRGLSPYYMKSTPEITTWISNFLKDDEYLKTKGFKMLGEVATMGYTNQYFETFGSRSAYNKMCAVLWRESPLDKIQPHQTLSTMAGVLHIDTHGNALLKSWIDASGVSACEWVMSYLNAYLSPLLHCFYQHDLAFMPHGENLIMVLENGLPVSVFMKDITEEVVLYEEKENLPESVKRLVVKATDRVKSLTIFTDVFDCFFRFMAQILEEHCDFPEDAFWALVAQNIHEYQSQFPALEAKFKASDLFEEEFILSCLNRLQLQNNKQMVDLSDPVNSLQFIGSIKNPIHKYKENRIPEITA</sequence>
<proteinExistence type="predicted"/>
<dbReference type="OrthoDB" id="495728at2"/>
<dbReference type="GO" id="GO:0016881">
    <property type="term" value="F:acid-amino acid ligase activity"/>
    <property type="evidence" value="ECO:0007669"/>
    <property type="project" value="UniProtKB-ARBA"/>
</dbReference>
<dbReference type="Proteomes" id="UP000179797">
    <property type="component" value="Unassembled WGS sequence"/>
</dbReference>
<dbReference type="AlphaFoldDB" id="A0A1S1Z3N7"/>
<dbReference type="STRING" id="915059.NH26_16660"/>
<dbReference type="Gene3D" id="1.10.510.40">
    <property type="match status" value="1"/>
</dbReference>
<protein>
    <submittedName>
        <fullName evidence="4">IucA/IucC family protein</fullName>
    </submittedName>
</protein>
<dbReference type="RefSeq" id="WP_044219706.1">
    <property type="nucleotide sequence ID" value="NZ_JRYR02000001.1"/>
</dbReference>
<dbReference type="GO" id="GO:0019290">
    <property type="term" value="P:siderophore biosynthetic process"/>
    <property type="evidence" value="ECO:0007669"/>
    <property type="project" value="InterPro"/>
</dbReference>
<dbReference type="Pfam" id="PF06276">
    <property type="entry name" value="FhuF"/>
    <property type="match status" value="1"/>
</dbReference>
<dbReference type="Gene3D" id="6.10.250.3370">
    <property type="match status" value="1"/>
</dbReference>
<dbReference type="InterPro" id="IPR037455">
    <property type="entry name" value="LucA/IucC-like"/>
</dbReference>